<keyword evidence="1" id="KW-1133">Transmembrane helix</keyword>
<sequence>MPVNKLKGAKFLNKKDNESPKIVIYTINGEVPFSSFANYGDEAQQREIASRISSFVKNPQQSYLQVEQKDKWWIVVGCVSLAVGFFPLLKAKS</sequence>
<reference evidence="2 3" key="1">
    <citation type="journal article" date="2019" name="Genome Biol. Evol.">
        <title>Day and night: Metabolic profiles and evolutionary relationships of six axenic non-marine cyanobacteria.</title>
        <authorList>
            <person name="Will S.E."/>
            <person name="Henke P."/>
            <person name="Boedeker C."/>
            <person name="Huang S."/>
            <person name="Brinkmann H."/>
            <person name="Rohde M."/>
            <person name="Jarek M."/>
            <person name="Friedl T."/>
            <person name="Seufert S."/>
            <person name="Schumacher M."/>
            <person name="Overmann J."/>
            <person name="Neumann-Schaal M."/>
            <person name="Petersen J."/>
        </authorList>
    </citation>
    <scope>NUCLEOTIDE SEQUENCE [LARGE SCALE GENOMIC DNA]</scope>
    <source>
        <strain evidence="2 3">PCC 6912</strain>
    </source>
</reference>
<proteinExistence type="predicted"/>
<protein>
    <submittedName>
        <fullName evidence="2">Uncharacterized protein</fullName>
    </submittedName>
</protein>
<evidence type="ECO:0000256" key="1">
    <source>
        <dbReference type="SAM" id="Phobius"/>
    </source>
</evidence>
<dbReference type="AlphaFoldDB" id="A0A3S0XMX1"/>
<keyword evidence="3" id="KW-1185">Reference proteome</keyword>
<evidence type="ECO:0000313" key="3">
    <source>
        <dbReference type="Proteomes" id="UP000268857"/>
    </source>
</evidence>
<keyword evidence="1" id="KW-0812">Transmembrane</keyword>
<name>A0A3S0XMX1_CHLFR</name>
<dbReference type="Proteomes" id="UP000268857">
    <property type="component" value="Unassembled WGS sequence"/>
</dbReference>
<accession>A0A3S0XMX1</accession>
<gene>
    <name evidence="2" type="ORF">PCC6912_55100</name>
</gene>
<dbReference type="EMBL" id="RSCJ01000033">
    <property type="protein sequence ID" value="RUR73733.1"/>
    <property type="molecule type" value="Genomic_DNA"/>
</dbReference>
<evidence type="ECO:0000313" key="2">
    <source>
        <dbReference type="EMBL" id="RUR73733.1"/>
    </source>
</evidence>
<organism evidence="2 3">
    <name type="scientific">Chlorogloeopsis fritschii PCC 6912</name>
    <dbReference type="NCBI Taxonomy" id="211165"/>
    <lineage>
        <taxon>Bacteria</taxon>
        <taxon>Bacillati</taxon>
        <taxon>Cyanobacteriota</taxon>
        <taxon>Cyanophyceae</taxon>
        <taxon>Nostocales</taxon>
        <taxon>Chlorogloeopsidaceae</taxon>
        <taxon>Chlorogloeopsis</taxon>
    </lineage>
</organism>
<keyword evidence="1" id="KW-0472">Membrane</keyword>
<comment type="caution">
    <text evidence="2">The sequence shown here is derived from an EMBL/GenBank/DDBJ whole genome shotgun (WGS) entry which is preliminary data.</text>
</comment>
<feature type="transmembrane region" description="Helical" evidence="1">
    <location>
        <begin position="72"/>
        <end position="89"/>
    </location>
</feature>